<protein>
    <submittedName>
        <fullName evidence="2">Uncharacterized protein</fullName>
    </submittedName>
</protein>
<feature type="compositionally biased region" description="Low complexity" evidence="1">
    <location>
        <begin position="36"/>
        <end position="53"/>
    </location>
</feature>
<feature type="compositionally biased region" description="Low complexity" evidence="1">
    <location>
        <begin position="96"/>
        <end position="114"/>
    </location>
</feature>
<evidence type="ECO:0000313" key="2">
    <source>
        <dbReference type="EMBL" id="MCM2388035.1"/>
    </source>
</evidence>
<feature type="compositionally biased region" description="Basic and acidic residues" evidence="1">
    <location>
        <begin position="24"/>
        <end position="35"/>
    </location>
</feature>
<accession>A0ABT0UHY7</accession>
<proteinExistence type="predicted"/>
<dbReference type="Proteomes" id="UP001431429">
    <property type="component" value="Unassembled WGS sequence"/>
</dbReference>
<comment type="caution">
    <text evidence="2">The sequence shown here is derived from an EMBL/GenBank/DDBJ whole genome shotgun (WGS) entry which is preliminary data.</text>
</comment>
<dbReference type="EMBL" id="JAMQAW010000006">
    <property type="protein sequence ID" value="MCM2388035.1"/>
    <property type="molecule type" value="Genomic_DNA"/>
</dbReference>
<organism evidence="2 3">
    <name type="scientific">Streptomyces albipurpureus</name>
    <dbReference type="NCBI Taxonomy" id="2897419"/>
    <lineage>
        <taxon>Bacteria</taxon>
        <taxon>Bacillati</taxon>
        <taxon>Actinomycetota</taxon>
        <taxon>Actinomycetes</taxon>
        <taxon>Kitasatosporales</taxon>
        <taxon>Streptomycetaceae</taxon>
        <taxon>Streptomyces</taxon>
    </lineage>
</organism>
<evidence type="ECO:0000313" key="3">
    <source>
        <dbReference type="Proteomes" id="UP001431429"/>
    </source>
</evidence>
<reference evidence="2" key="1">
    <citation type="submission" date="2022-06" db="EMBL/GenBank/DDBJ databases">
        <title>Genome public.</title>
        <authorList>
            <person name="Sun Q."/>
        </authorList>
    </citation>
    <scope>NUCLEOTIDE SEQUENCE</scope>
    <source>
        <strain evidence="2">CWNU-1</strain>
    </source>
</reference>
<feature type="region of interest" description="Disordered" evidence="1">
    <location>
        <begin position="88"/>
        <end position="114"/>
    </location>
</feature>
<keyword evidence="3" id="KW-1185">Reference proteome</keyword>
<dbReference type="RefSeq" id="WP_250918375.1">
    <property type="nucleotide sequence ID" value="NZ_JAMQAW010000006.1"/>
</dbReference>
<feature type="region of interest" description="Disordered" evidence="1">
    <location>
        <begin position="1"/>
        <end position="55"/>
    </location>
</feature>
<gene>
    <name evidence="2" type="ORF">NBG84_06835</name>
</gene>
<name>A0ABT0UHY7_9ACTN</name>
<evidence type="ECO:0000256" key="1">
    <source>
        <dbReference type="SAM" id="MobiDB-lite"/>
    </source>
</evidence>
<sequence length="114" mass="11545">MTAYLHADGLGAHGGSVSAAGGARPEDPSGVRPEEGSTPSPAAAAGSIGRPGARYSTIRIVPEQPPDVRAEFPRVLAPGGRSLRAFQLGDEPFHQAAGRWSRPSSGASRSASTG</sequence>